<protein>
    <recommendedName>
        <fullName evidence="3">Reverse transcriptase domain-containing protein</fullName>
    </recommendedName>
</protein>
<name>A0A974BUR3_XENLA</name>
<dbReference type="Proteomes" id="UP000694892">
    <property type="component" value="Chromosome 9_10S"/>
</dbReference>
<dbReference type="PANTHER" id="PTHR21301:SF12">
    <property type="match status" value="1"/>
</dbReference>
<evidence type="ECO:0000313" key="2">
    <source>
        <dbReference type="Proteomes" id="UP000694892"/>
    </source>
</evidence>
<dbReference type="EMBL" id="CM004483">
    <property type="protein sequence ID" value="OCT61379.1"/>
    <property type="molecule type" value="Genomic_DNA"/>
</dbReference>
<organism evidence="1 2">
    <name type="scientific">Xenopus laevis</name>
    <name type="common">African clawed frog</name>
    <dbReference type="NCBI Taxonomy" id="8355"/>
    <lineage>
        <taxon>Eukaryota</taxon>
        <taxon>Metazoa</taxon>
        <taxon>Chordata</taxon>
        <taxon>Craniata</taxon>
        <taxon>Vertebrata</taxon>
        <taxon>Euteleostomi</taxon>
        <taxon>Amphibia</taxon>
        <taxon>Batrachia</taxon>
        <taxon>Anura</taxon>
        <taxon>Pipoidea</taxon>
        <taxon>Pipidae</taxon>
        <taxon>Xenopodinae</taxon>
        <taxon>Xenopus</taxon>
        <taxon>Xenopus</taxon>
    </lineage>
</organism>
<evidence type="ECO:0008006" key="3">
    <source>
        <dbReference type="Google" id="ProtNLM"/>
    </source>
</evidence>
<accession>A0A974BUR3</accession>
<gene>
    <name evidence="1" type="ORF">XELAEV_18047402mg</name>
</gene>
<dbReference type="PANTHER" id="PTHR21301">
    <property type="entry name" value="REVERSE TRANSCRIPTASE"/>
    <property type="match status" value="1"/>
</dbReference>
<evidence type="ECO:0000313" key="1">
    <source>
        <dbReference type="EMBL" id="OCT61379.1"/>
    </source>
</evidence>
<dbReference type="AlphaFoldDB" id="A0A974BUR3"/>
<proteinExistence type="predicted"/>
<reference evidence="2" key="1">
    <citation type="journal article" date="2016" name="Nature">
        <title>Genome evolution in the allotetraploid frog Xenopus laevis.</title>
        <authorList>
            <person name="Session A.M."/>
            <person name="Uno Y."/>
            <person name="Kwon T."/>
            <person name="Chapman J.A."/>
            <person name="Toyoda A."/>
            <person name="Takahashi S."/>
            <person name="Fukui A."/>
            <person name="Hikosaka A."/>
            <person name="Suzuki A."/>
            <person name="Kondo M."/>
            <person name="van Heeringen S.J."/>
            <person name="Quigley I."/>
            <person name="Heinz S."/>
            <person name="Ogino H."/>
            <person name="Ochi H."/>
            <person name="Hellsten U."/>
            <person name="Lyons J.B."/>
            <person name="Simakov O."/>
            <person name="Putnam N."/>
            <person name="Stites J."/>
            <person name="Kuroki Y."/>
            <person name="Tanaka T."/>
            <person name="Michiue T."/>
            <person name="Watanabe M."/>
            <person name="Bogdanovic O."/>
            <person name="Lister R."/>
            <person name="Georgiou G."/>
            <person name="Paranjpe S.S."/>
            <person name="van Kruijsbergen I."/>
            <person name="Shu S."/>
            <person name="Carlson J."/>
            <person name="Kinoshita T."/>
            <person name="Ohta Y."/>
            <person name="Mawaribuchi S."/>
            <person name="Jenkins J."/>
            <person name="Grimwood J."/>
            <person name="Schmutz J."/>
            <person name="Mitros T."/>
            <person name="Mozaffari S.V."/>
            <person name="Suzuki Y."/>
            <person name="Haramoto Y."/>
            <person name="Yamamoto T.S."/>
            <person name="Takagi C."/>
            <person name="Heald R."/>
            <person name="Miller K."/>
            <person name="Haudenschild C."/>
            <person name="Kitzman J."/>
            <person name="Nakayama T."/>
            <person name="Izutsu Y."/>
            <person name="Robert J."/>
            <person name="Fortriede J."/>
            <person name="Burns K."/>
            <person name="Lotay V."/>
            <person name="Karimi K."/>
            <person name="Yasuoka Y."/>
            <person name="Dichmann D.S."/>
            <person name="Flajnik M.F."/>
            <person name="Houston D.W."/>
            <person name="Shendure J."/>
            <person name="DuPasquier L."/>
            <person name="Vize P.D."/>
            <person name="Zorn A.M."/>
            <person name="Ito M."/>
            <person name="Marcotte E.M."/>
            <person name="Wallingford J.B."/>
            <person name="Ito Y."/>
            <person name="Asashima M."/>
            <person name="Ueno N."/>
            <person name="Matsuda Y."/>
            <person name="Veenstra G.J."/>
            <person name="Fujiyama A."/>
            <person name="Harland R.M."/>
            <person name="Taira M."/>
            <person name="Rokhsar D.S."/>
        </authorList>
    </citation>
    <scope>NUCLEOTIDE SEQUENCE [LARGE SCALE GENOMIC DNA]</scope>
    <source>
        <strain evidence="2">J</strain>
    </source>
</reference>
<sequence>MEEAHRQLNVIELYGKIEHDPVFEIKREIDRLTHESMLEGGTSVGAAVASSLADIIVHDLEQKLFIKGPHNSHIIKYLRFVDDILVIWKRTEEEFHQMIEEAKQEHPTITSEISASSINYLDVNISIHGQKIVTTVFSKPTDLNTLLVYDSFHNSHIIKAIPKWQYIRSHKKILTRGHKREKLASLMEEVSQLDRGGLLQTKQKVKGDMDRVPFVTKFGKQSKSIESIIKQYWPILEQDNQYGCLYKQPLLFCYNKRSMGTARKGTFPCLSCICCSSIMKVNSQPPHKRMIQAKRGGDIKKSLGQREAYSIKIMNMLPLLGMNDYWSLFLFL</sequence>